<comment type="caution">
    <text evidence="2">The sequence shown here is derived from an EMBL/GenBank/DDBJ whole genome shotgun (WGS) entry which is preliminary data.</text>
</comment>
<keyword evidence="3" id="KW-1185">Reference proteome</keyword>
<dbReference type="InterPro" id="IPR010982">
    <property type="entry name" value="Lambda_DNA-bd_dom_sf"/>
</dbReference>
<name>A0ABT6ZWU8_9ACTN</name>
<dbReference type="SUPFAM" id="SSF47413">
    <property type="entry name" value="lambda repressor-like DNA-binding domains"/>
    <property type="match status" value="1"/>
</dbReference>
<organism evidence="2 3">
    <name type="scientific">Streptomyces iconiensis</name>
    <dbReference type="NCBI Taxonomy" id="1384038"/>
    <lineage>
        <taxon>Bacteria</taxon>
        <taxon>Bacillati</taxon>
        <taxon>Actinomycetota</taxon>
        <taxon>Actinomycetes</taxon>
        <taxon>Kitasatosporales</taxon>
        <taxon>Streptomycetaceae</taxon>
        <taxon>Streptomyces</taxon>
    </lineage>
</organism>
<dbReference type="Pfam" id="PF19054">
    <property type="entry name" value="DUF5753"/>
    <property type="match status" value="1"/>
</dbReference>
<dbReference type="RefSeq" id="WP_274039507.1">
    <property type="nucleotide sequence ID" value="NZ_JANCPR020000014.1"/>
</dbReference>
<dbReference type="PROSITE" id="PS50943">
    <property type="entry name" value="HTH_CROC1"/>
    <property type="match status" value="1"/>
</dbReference>
<gene>
    <name evidence="2" type="ORF">NMN56_016550</name>
</gene>
<reference evidence="2 3" key="1">
    <citation type="submission" date="2023-05" db="EMBL/GenBank/DDBJ databases">
        <title>Streptantibioticus silvisoli sp. nov., acidotolerant actinomycetes 1 from pine litter.</title>
        <authorList>
            <person name="Swiecimska M."/>
            <person name="Golinska P."/>
            <person name="Sangal V."/>
            <person name="Wachnowicz B."/>
            <person name="Goodfellow M."/>
        </authorList>
    </citation>
    <scope>NUCLEOTIDE SEQUENCE [LARGE SCALE GENOMIC DNA]</scope>
    <source>
        <strain evidence="2 3">DSM 42109</strain>
    </source>
</reference>
<proteinExistence type="predicted"/>
<dbReference type="Gene3D" id="1.10.260.40">
    <property type="entry name" value="lambda repressor-like DNA-binding domains"/>
    <property type="match status" value="1"/>
</dbReference>
<feature type="domain" description="HTH cro/C1-type" evidence="1">
    <location>
        <begin position="2"/>
        <end position="56"/>
    </location>
</feature>
<accession>A0ABT6ZWU8</accession>
<protein>
    <submittedName>
        <fullName evidence="2">Helix-turn-helix transcriptional regulator</fullName>
    </submittedName>
</protein>
<dbReference type="EMBL" id="JANCPR020000014">
    <property type="protein sequence ID" value="MDJ1133546.1"/>
    <property type="molecule type" value="Genomic_DNA"/>
</dbReference>
<dbReference type="CDD" id="cd00093">
    <property type="entry name" value="HTH_XRE"/>
    <property type="match status" value="1"/>
</dbReference>
<sequence length="273" mass="30696">MLRDLRRGADMTLAQAAEALECAESKMSRIEAAHSGIRSLDLRVLLDAYGIDDQGLRARLSELARHGRERGWWSQYEGALRPAYADYIALEWDASDIYVVETALVPGLLQTPAYAEAVVRMQAPDQTDDEVQAQVKVRGQRRQVFARSAPLRLWVILTESTLNHRVGGAEIMREQWENLIPLAQQTNVQVQVLPAESPLNAALHGPFGILAFPEPAETDVVYADNLLSTIYYEEPEQVAFYTTLYRRLNSEALSADESLARIRRAVEEMEETP</sequence>
<dbReference type="InterPro" id="IPR043917">
    <property type="entry name" value="DUF5753"/>
</dbReference>
<dbReference type="SMART" id="SM00530">
    <property type="entry name" value="HTH_XRE"/>
    <property type="match status" value="1"/>
</dbReference>
<dbReference type="InterPro" id="IPR001387">
    <property type="entry name" value="Cro/C1-type_HTH"/>
</dbReference>
<dbReference type="Proteomes" id="UP001214441">
    <property type="component" value="Unassembled WGS sequence"/>
</dbReference>
<dbReference type="Pfam" id="PF13560">
    <property type="entry name" value="HTH_31"/>
    <property type="match status" value="1"/>
</dbReference>
<evidence type="ECO:0000313" key="2">
    <source>
        <dbReference type="EMBL" id="MDJ1133546.1"/>
    </source>
</evidence>
<evidence type="ECO:0000259" key="1">
    <source>
        <dbReference type="PROSITE" id="PS50943"/>
    </source>
</evidence>
<evidence type="ECO:0000313" key="3">
    <source>
        <dbReference type="Proteomes" id="UP001214441"/>
    </source>
</evidence>